<keyword evidence="3" id="KW-1185">Reference proteome</keyword>
<protein>
    <recommendedName>
        <fullName evidence="1">Enoyl reductase (ER) domain-containing protein</fullName>
    </recommendedName>
</protein>
<dbReference type="AlphaFoldDB" id="A0A1V6PCL0"/>
<accession>A0A1V6PCL0</accession>
<name>A0A1V6PCL0_PENDC</name>
<evidence type="ECO:0000313" key="3">
    <source>
        <dbReference type="Proteomes" id="UP000191522"/>
    </source>
</evidence>
<dbReference type="InterPro" id="IPR011032">
    <property type="entry name" value="GroES-like_sf"/>
</dbReference>
<evidence type="ECO:0000259" key="1">
    <source>
        <dbReference type="SMART" id="SM00829"/>
    </source>
</evidence>
<dbReference type="STRING" id="69771.A0A1V6PCL0"/>
<dbReference type="EMBL" id="MDYL01000010">
    <property type="protein sequence ID" value="OQD74487.1"/>
    <property type="molecule type" value="Genomic_DNA"/>
</dbReference>
<evidence type="ECO:0000313" key="2">
    <source>
        <dbReference type="EMBL" id="OQD74487.1"/>
    </source>
</evidence>
<comment type="caution">
    <text evidence="2">The sequence shown here is derived from an EMBL/GenBank/DDBJ whole genome shotgun (WGS) entry which is preliminary data.</text>
</comment>
<feature type="domain" description="Enoyl reductase (ER)" evidence="1">
    <location>
        <begin position="12"/>
        <end position="326"/>
    </location>
</feature>
<dbReference type="GO" id="GO:0016491">
    <property type="term" value="F:oxidoreductase activity"/>
    <property type="evidence" value="ECO:0007669"/>
    <property type="project" value="InterPro"/>
</dbReference>
<dbReference type="InterPro" id="IPR020843">
    <property type="entry name" value="ER"/>
</dbReference>
<dbReference type="Gene3D" id="3.40.50.720">
    <property type="entry name" value="NAD(P)-binding Rossmann-like Domain"/>
    <property type="match status" value="1"/>
</dbReference>
<dbReference type="OrthoDB" id="5857104at2759"/>
<organism evidence="2 3">
    <name type="scientific">Penicillium decumbens</name>
    <dbReference type="NCBI Taxonomy" id="69771"/>
    <lineage>
        <taxon>Eukaryota</taxon>
        <taxon>Fungi</taxon>
        <taxon>Dikarya</taxon>
        <taxon>Ascomycota</taxon>
        <taxon>Pezizomycotina</taxon>
        <taxon>Eurotiomycetes</taxon>
        <taxon>Eurotiomycetidae</taxon>
        <taxon>Eurotiales</taxon>
        <taxon>Aspergillaceae</taxon>
        <taxon>Penicillium</taxon>
    </lineage>
</organism>
<dbReference type="SMART" id="SM00829">
    <property type="entry name" value="PKS_ER"/>
    <property type="match status" value="1"/>
</dbReference>
<dbReference type="InterPro" id="IPR052585">
    <property type="entry name" value="Lipid_raft_assoc_Zn_ADH"/>
</dbReference>
<gene>
    <name evidence="2" type="ORF">PENDEC_c010G01088</name>
</gene>
<proteinExistence type="predicted"/>
<dbReference type="InterPro" id="IPR036291">
    <property type="entry name" value="NAD(P)-bd_dom_sf"/>
</dbReference>
<dbReference type="SUPFAM" id="SSF51735">
    <property type="entry name" value="NAD(P)-binding Rossmann-fold domains"/>
    <property type="match status" value="1"/>
</dbReference>
<dbReference type="InterPro" id="IPR013149">
    <property type="entry name" value="ADH-like_C"/>
</dbReference>
<sequence>MKALRLTRVSPSSNPTLAVSSLPIPQLKPGHALVRIRYASIQPSDRLNAQGLFPLTKFPIVPGRDYSGTVIDIADDSQQSKSWIGKNVYGTSGSNLSFQIDGTHAQYCLIPQAALVEKPAPLSLLQAATVGVPFTTARICLRRVKVKETDVVLVLGATGAVGSAAVQMARAMGCKRVLTAARRSDSNPDIVLSSSDPGATLGERIAALTDGKGVDVVVDTVGDLTLMSVAVEQLAMKGRYAWITAPRGDVSKKMSFDVFQAYRKELSLLGCNSVTPSVVDTAEYLRSMNGWIDQGLLEAKKESEFAAIKLDEAIEDGYGKPRKAVIDLE</sequence>
<reference evidence="3" key="1">
    <citation type="journal article" date="2017" name="Nat. Microbiol.">
        <title>Global analysis of biosynthetic gene clusters reveals vast potential of secondary metabolite production in Penicillium species.</title>
        <authorList>
            <person name="Nielsen J.C."/>
            <person name="Grijseels S."/>
            <person name="Prigent S."/>
            <person name="Ji B."/>
            <person name="Dainat J."/>
            <person name="Nielsen K.F."/>
            <person name="Frisvad J.C."/>
            <person name="Workman M."/>
            <person name="Nielsen J."/>
        </authorList>
    </citation>
    <scope>NUCLEOTIDE SEQUENCE [LARGE SCALE GENOMIC DNA]</scope>
    <source>
        <strain evidence="3">IBT 11843</strain>
    </source>
</reference>
<dbReference type="OMA" id="MPHAVWP"/>
<dbReference type="Pfam" id="PF00107">
    <property type="entry name" value="ADH_zinc_N"/>
    <property type="match status" value="1"/>
</dbReference>
<dbReference type="SUPFAM" id="SSF50129">
    <property type="entry name" value="GroES-like"/>
    <property type="match status" value="1"/>
</dbReference>
<dbReference type="Gene3D" id="3.90.180.10">
    <property type="entry name" value="Medium-chain alcohol dehydrogenases, catalytic domain"/>
    <property type="match status" value="1"/>
</dbReference>
<dbReference type="InterPro" id="IPR013154">
    <property type="entry name" value="ADH-like_N"/>
</dbReference>
<dbReference type="PANTHER" id="PTHR43482">
    <property type="entry name" value="PROTEIN AST1-RELATED"/>
    <property type="match status" value="1"/>
</dbReference>
<dbReference type="PANTHER" id="PTHR43482:SF1">
    <property type="entry name" value="PROTEIN AST1-RELATED"/>
    <property type="match status" value="1"/>
</dbReference>
<dbReference type="Pfam" id="PF08240">
    <property type="entry name" value="ADH_N"/>
    <property type="match status" value="1"/>
</dbReference>
<dbReference type="Proteomes" id="UP000191522">
    <property type="component" value="Unassembled WGS sequence"/>
</dbReference>